<organism evidence="3 4">
    <name type="scientific">Ostreococcus tauri</name>
    <name type="common">Marine green alga</name>
    <dbReference type="NCBI Taxonomy" id="70448"/>
    <lineage>
        <taxon>Eukaryota</taxon>
        <taxon>Viridiplantae</taxon>
        <taxon>Chlorophyta</taxon>
        <taxon>Mamiellophyceae</taxon>
        <taxon>Mamiellales</taxon>
        <taxon>Bathycoccaceae</taxon>
        <taxon>Ostreococcus</taxon>
    </lineage>
</organism>
<reference evidence="3 4" key="2">
    <citation type="journal article" date="2014" name="BMC Genomics">
        <title>An improved genome of the model marine alga Ostreococcus tauri unfolds by assessing Illumina de novo assemblies.</title>
        <authorList>
            <person name="Blanc-Mathieu R."/>
            <person name="Verhelst B."/>
            <person name="Derelle E."/>
            <person name="Rombauts S."/>
            <person name="Bouget F.Y."/>
            <person name="Carre I."/>
            <person name="Chateau A."/>
            <person name="Eyre-Walker A."/>
            <person name="Grimsley N."/>
            <person name="Moreau H."/>
            <person name="Piegu B."/>
            <person name="Rivals E."/>
            <person name="Schackwitz W."/>
            <person name="Van de Peer Y."/>
            <person name="Piganeau G."/>
        </authorList>
    </citation>
    <scope>NUCLEOTIDE SEQUENCE [LARGE SCALE GENOMIC DNA]</scope>
    <source>
        <strain evidence="4">OTTH 0595 / CCAP 157/2 / RCC745</strain>
    </source>
</reference>
<comment type="caution">
    <text evidence="3">The sequence shown here is derived from an EMBL/GenBank/DDBJ whole genome shotgun (WGS) entry which is preliminary data.</text>
</comment>
<dbReference type="Proteomes" id="UP000009170">
    <property type="component" value="Unassembled WGS sequence"/>
</dbReference>
<feature type="chain" id="PRO_5001923752" evidence="1">
    <location>
        <begin position="24"/>
        <end position="370"/>
    </location>
</feature>
<dbReference type="Gene3D" id="3.20.20.190">
    <property type="entry name" value="Phosphatidylinositol (PI) phosphodiesterase"/>
    <property type="match status" value="1"/>
</dbReference>
<dbReference type="AlphaFoldDB" id="A0A096P7R2"/>
<dbReference type="EMBL" id="CAID01000013">
    <property type="protein sequence ID" value="CEG00067.1"/>
    <property type="molecule type" value="Genomic_DNA"/>
</dbReference>
<dbReference type="STRING" id="70448.A0A096P7R2"/>
<dbReference type="Pfam" id="PF00388">
    <property type="entry name" value="PI-PLC-X"/>
    <property type="match status" value="1"/>
</dbReference>
<feature type="domain" description="Phosphatidylinositol-specific phospholipase C X" evidence="2">
    <location>
        <begin position="35"/>
        <end position="202"/>
    </location>
</feature>
<proteinExistence type="predicted"/>
<dbReference type="OrthoDB" id="1046782at2759"/>
<dbReference type="RefSeq" id="XP_003082566.2">
    <property type="nucleotide sequence ID" value="XM_003082518.2"/>
</dbReference>
<protein>
    <submittedName>
        <fullName evidence="3">Phospholipase C, phosphatidylinositol-specific,X domain</fullName>
    </submittedName>
</protein>
<dbReference type="GO" id="GO:0006629">
    <property type="term" value="P:lipid metabolic process"/>
    <property type="evidence" value="ECO:0007669"/>
    <property type="project" value="InterPro"/>
</dbReference>
<dbReference type="InParanoid" id="A0A096P7R2"/>
<dbReference type="GO" id="GO:0008081">
    <property type="term" value="F:phosphoric diester hydrolase activity"/>
    <property type="evidence" value="ECO:0007669"/>
    <property type="project" value="InterPro"/>
</dbReference>
<dbReference type="SMART" id="SM00148">
    <property type="entry name" value="PLCXc"/>
    <property type="match status" value="1"/>
</dbReference>
<dbReference type="InterPro" id="IPR017946">
    <property type="entry name" value="PLC-like_Pdiesterase_TIM-brl"/>
</dbReference>
<evidence type="ECO:0000313" key="4">
    <source>
        <dbReference type="Proteomes" id="UP000009170"/>
    </source>
</evidence>
<sequence length="370" mass="41339">MPRAAALALTVLALTLTPHRARADINATSWMRDDAIRDKPIASLVLPGTHDSGTAWLSRELLPGSDSQLPKWATEAVNAAERFGLPADDVVRRWAKAQTLTIGEQLRRGARYVDLRCGWTPDGEWRTHHALIGRMVDELLEEVKVFLVENPSEVVIVEMTHFFGGPRAEDVERLATVVEEIFGELLAPYPGSTKAMYDMKVKDFVDANHRAIVVFEDDRTAAEWKFWPARTITNTYADTDDENGMENFNREVVRDFNKPSFAADAILKLSWTLTTQPKTVIEALDIFKRYPRNLLQLADRANARLSAFTVDATNNHCSVANIIVVDDLANSDVLEVVARLNAVGASERGRCAWTTSSSSPRVAIERRKLL</sequence>
<gene>
    <name evidence="3" type="ORF">OT_ostta13g00930</name>
</gene>
<dbReference type="KEGG" id="ota:OT_ostta13g00930"/>
<dbReference type="SUPFAM" id="SSF51695">
    <property type="entry name" value="PLC-like phosphodiesterases"/>
    <property type="match status" value="1"/>
</dbReference>
<name>A0A096P7R2_OSTTA</name>
<keyword evidence="1" id="KW-0732">Signal</keyword>
<dbReference type="PANTHER" id="PTHR13593:SF113">
    <property type="entry name" value="SI:DKEY-266F7.9"/>
    <property type="match status" value="1"/>
</dbReference>
<evidence type="ECO:0000259" key="2">
    <source>
        <dbReference type="SMART" id="SM00148"/>
    </source>
</evidence>
<reference evidence="4" key="1">
    <citation type="journal article" date="2006" name="Proc. Natl. Acad. Sci. U.S.A.">
        <title>Genome analysis of the smallest free-living eukaryote Ostreococcus tauri unveils many unique features.</title>
        <authorList>
            <person name="Derelle E."/>
            <person name="Ferraz C."/>
            <person name="Rombauts S."/>
            <person name="Rouze P."/>
            <person name="Worden A.Z."/>
            <person name="Robbens S."/>
            <person name="Partensky F."/>
            <person name="Degroeve S."/>
            <person name="Echeynie S."/>
            <person name="Cooke R."/>
            <person name="Saeys Y."/>
            <person name="Wuyts J."/>
            <person name="Jabbari K."/>
            <person name="Bowler C."/>
            <person name="Panaud O."/>
            <person name="Piegu B."/>
            <person name="Ball S.G."/>
            <person name="Ral J.-P."/>
            <person name="Bouget F.-Y."/>
            <person name="Piganeau G."/>
            <person name="De Baets B."/>
            <person name="Picard A."/>
            <person name="Delseny M."/>
            <person name="Demaille J."/>
            <person name="Van de Peer Y."/>
            <person name="Moreau H."/>
        </authorList>
    </citation>
    <scope>NUCLEOTIDE SEQUENCE [LARGE SCALE GENOMIC DNA]</scope>
    <source>
        <strain evidence="4">OTTH 0595 / CCAP 157/2 / RCC745</strain>
    </source>
</reference>
<dbReference type="FunCoup" id="A0A096P7R2">
    <property type="interactions" value="73"/>
</dbReference>
<dbReference type="PROSITE" id="PS50007">
    <property type="entry name" value="PIPLC_X_DOMAIN"/>
    <property type="match status" value="1"/>
</dbReference>
<feature type="signal peptide" evidence="1">
    <location>
        <begin position="1"/>
        <end position="23"/>
    </location>
</feature>
<dbReference type="GeneID" id="9837447"/>
<evidence type="ECO:0000313" key="3">
    <source>
        <dbReference type="EMBL" id="CEG00067.1"/>
    </source>
</evidence>
<dbReference type="PANTHER" id="PTHR13593">
    <property type="match status" value="1"/>
</dbReference>
<accession>A0A096P7R2</accession>
<dbReference type="InterPro" id="IPR000909">
    <property type="entry name" value="PLipase_C_PInositol-sp_X_dom"/>
</dbReference>
<keyword evidence="4" id="KW-1185">Reference proteome</keyword>
<evidence type="ECO:0000256" key="1">
    <source>
        <dbReference type="SAM" id="SignalP"/>
    </source>
</evidence>
<dbReference type="InterPro" id="IPR051057">
    <property type="entry name" value="PI-PLC_domain"/>
</dbReference>